<dbReference type="InterPro" id="IPR005178">
    <property type="entry name" value="Ostalpha/TMEM184C"/>
</dbReference>
<dbReference type="PANTHER" id="PTHR23423">
    <property type="entry name" value="ORGANIC SOLUTE TRANSPORTER-RELATED"/>
    <property type="match status" value="1"/>
</dbReference>
<feature type="transmembrane region" description="Helical" evidence="5">
    <location>
        <begin position="137"/>
        <end position="161"/>
    </location>
</feature>
<organism evidence="6">
    <name type="scientific">Hyperionvirus sp</name>
    <dbReference type="NCBI Taxonomy" id="2487770"/>
    <lineage>
        <taxon>Viruses</taxon>
        <taxon>Varidnaviria</taxon>
        <taxon>Bamfordvirae</taxon>
        <taxon>Nucleocytoviricota</taxon>
        <taxon>Megaviricetes</taxon>
        <taxon>Imitervirales</taxon>
        <taxon>Mimiviridae</taxon>
        <taxon>Klosneuvirinae</taxon>
    </lineage>
</organism>
<evidence type="ECO:0000256" key="3">
    <source>
        <dbReference type="ARBA" id="ARBA00022989"/>
    </source>
</evidence>
<name>A0A3G5ADD5_9VIRU</name>
<gene>
    <name evidence="6" type="ORF">Hyperionvirus21_15</name>
</gene>
<evidence type="ECO:0000256" key="2">
    <source>
        <dbReference type="ARBA" id="ARBA00022692"/>
    </source>
</evidence>
<feature type="transmembrane region" description="Helical" evidence="5">
    <location>
        <begin position="44"/>
        <end position="66"/>
    </location>
</feature>
<proteinExistence type="predicted"/>
<evidence type="ECO:0000256" key="1">
    <source>
        <dbReference type="ARBA" id="ARBA00004141"/>
    </source>
</evidence>
<evidence type="ECO:0000256" key="5">
    <source>
        <dbReference type="SAM" id="Phobius"/>
    </source>
</evidence>
<feature type="transmembrane region" description="Helical" evidence="5">
    <location>
        <begin position="81"/>
        <end position="98"/>
    </location>
</feature>
<dbReference type="Pfam" id="PF03619">
    <property type="entry name" value="Solute_trans_a"/>
    <property type="match status" value="1"/>
</dbReference>
<keyword evidence="4 5" id="KW-0472">Membrane</keyword>
<sequence length="353" mass="41106">MVEYYGIERHVWAQATGGIFAFLAIIISLKSIQCHIKYNSRPILRKYILFVLGMVPVYAFISFFALLNKNYTYGFDIAREIYEAFVIYSFYIFLLAYISNGKDHNEYLATLDRSEINIKHVFPVNYILKQWLTGSRFLINTMIGTLQYVIVKLFCAALIFILSMAGCYNPGHLQMTDGYPYIAIITSFSQMWAMYCLVMFYRQFKKELLPIRPLAKFLCIKCVVFLTFWQGIVVAVFVKIHIIQETETYTTEQSSEGLQDFIICIEMFLATFAHMYAFPPKEFYDISNSDRHGDSSWRDYIFSLLWPYDIMTLPLDEQPFEEPLYVIEEPTSDGSIPSDPFPLVSTVDMPLRS</sequence>
<feature type="transmembrane region" description="Helical" evidence="5">
    <location>
        <begin position="258"/>
        <end position="278"/>
    </location>
</feature>
<accession>A0A3G5ADD5</accession>
<feature type="transmembrane region" description="Helical" evidence="5">
    <location>
        <begin position="213"/>
        <end position="238"/>
    </location>
</feature>
<feature type="transmembrane region" description="Helical" evidence="5">
    <location>
        <begin position="12"/>
        <end position="32"/>
    </location>
</feature>
<evidence type="ECO:0000313" key="6">
    <source>
        <dbReference type="EMBL" id="AYV84281.1"/>
    </source>
</evidence>
<keyword evidence="3 5" id="KW-1133">Transmembrane helix</keyword>
<feature type="transmembrane region" description="Helical" evidence="5">
    <location>
        <begin position="181"/>
        <end position="201"/>
    </location>
</feature>
<comment type="subcellular location">
    <subcellularLocation>
        <location evidence="1">Membrane</location>
        <topology evidence="1">Multi-pass membrane protein</topology>
    </subcellularLocation>
</comment>
<reference evidence="6" key="1">
    <citation type="submission" date="2018-10" db="EMBL/GenBank/DDBJ databases">
        <title>Hidden diversity of soil giant viruses.</title>
        <authorList>
            <person name="Schulz F."/>
            <person name="Alteio L."/>
            <person name="Goudeau D."/>
            <person name="Ryan E.M."/>
            <person name="Malmstrom R.R."/>
            <person name="Blanchard J."/>
            <person name="Woyke T."/>
        </authorList>
    </citation>
    <scope>NUCLEOTIDE SEQUENCE</scope>
    <source>
        <strain evidence="6">HYV1</strain>
    </source>
</reference>
<keyword evidence="2 5" id="KW-0812">Transmembrane</keyword>
<dbReference type="EMBL" id="MK072403">
    <property type="protein sequence ID" value="AYV84281.1"/>
    <property type="molecule type" value="Genomic_DNA"/>
</dbReference>
<dbReference type="GO" id="GO:0016020">
    <property type="term" value="C:membrane"/>
    <property type="evidence" value="ECO:0007669"/>
    <property type="project" value="UniProtKB-SubCell"/>
</dbReference>
<dbReference type="SMART" id="SM01417">
    <property type="entry name" value="Solute_trans_a"/>
    <property type="match status" value="1"/>
</dbReference>
<evidence type="ECO:0000256" key="4">
    <source>
        <dbReference type="ARBA" id="ARBA00023136"/>
    </source>
</evidence>
<protein>
    <submittedName>
        <fullName evidence="6">Uncharacterized protein</fullName>
    </submittedName>
</protein>